<evidence type="ECO:0000256" key="1">
    <source>
        <dbReference type="ARBA" id="ARBA00008791"/>
    </source>
</evidence>
<gene>
    <name evidence="4" type="ORF">GCM10009533_36810</name>
</gene>
<feature type="domain" description="UspA" evidence="3">
    <location>
        <begin position="136"/>
        <end position="267"/>
    </location>
</feature>
<feature type="domain" description="UspA" evidence="3">
    <location>
        <begin position="6"/>
        <end position="127"/>
    </location>
</feature>
<dbReference type="PANTHER" id="PTHR46268">
    <property type="entry name" value="STRESS RESPONSE PROTEIN NHAX"/>
    <property type="match status" value="1"/>
</dbReference>
<dbReference type="Proteomes" id="UP001500729">
    <property type="component" value="Unassembled WGS sequence"/>
</dbReference>
<keyword evidence="5" id="KW-1185">Reference proteome</keyword>
<evidence type="ECO:0000256" key="2">
    <source>
        <dbReference type="SAM" id="MobiDB-lite"/>
    </source>
</evidence>
<accession>A0ABN1D4W0</accession>
<dbReference type="EMBL" id="BAAAGS010000023">
    <property type="protein sequence ID" value="GAA0534325.1"/>
    <property type="molecule type" value="Genomic_DNA"/>
</dbReference>
<comment type="caution">
    <text evidence="4">The sequence shown here is derived from an EMBL/GenBank/DDBJ whole genome shotgun (WGS) entry which is preliminary data.</text>
</comment>
<name>A0ABN1D4W0_SACER</name>
<dbReference type="InterPro" id="IPR014729">
    <property type="entry name" value="Rossmann-like_a/b/a_fold"/>
</dbReference>
<dbReference type="Pfam" id="PF00582">
    <property type="entry name" value="Usp"/>
    <property type="match status" value="2"/>
</dbReference>
<sequence length="271" mass="28821">MKADGPILVGVDGSEQSRTAVSWAVAEAELRGAEVHLVVVEDRPAHDEDRWHMVRELGDHVRLEHPLVEIHERIVRGHPAQRLVSRSAKARMVVVGARGRGAITAALLGSVSVHLAMHAQCPVVVVRDLPDPSGQVAAGVDGSPQSRAALGFAFEAAALHHTDLVAIHVRQERSPEHAAPQPPPGAEQDRADGLEVALAEWDERYPNVPVHRVVPHGRPVAELVAAARGARLLVVGHRGRGGFAAVQLGSVASGVLQHAPCPVAVVRDETQ</sequence>
<reference evidence="4 5" key="1">
    <citation type="journal article" date="2019" name="Int. J. Syst. Evol. Microbiol.">
        <title>The Global Catalogue of Microorganisms (GCM) 10K type strain sequencing project: providing services to taxonomists for standard genome sequencing and annotation.</title>
        <authorList>
            <consortium name="The Broad Institute Genomics Platform"/>
            <consortium name="The Broad Institute Genome Sequencing Center for Infectious Disease"/>
            <person name="Wu L."/>
            <person name="Ma J."/>
        </authorList>
    </citation>
    <scope>NUCLEOTIDE SEQUENCE [LARGE SCALE GENOMIC DNA]</scope>
    <source>
        <strain evidence="4 5">JCM 10303</strain>
    </source>
</reference>
<evidence type="ECO:0000313" key="5">
    <source>
        <dbReference type="Proteomes" id="UP001500729"/>
    </source>
</evidence>
<dbReference type="Gene3D" id="3.40.50.620">
    <property type="entry name" value="HUPs"/>
    <property type="match status" value="2"/>
</dbReference>
<evidence type="ECO:0000259" key="3">
    <source>
        <dbReference type="Pfam" id="PF00582"/>
    </source>
</evidence>
<dbReference type="PANTHER" id="PTHR46268:SF6">
    <property type="entry name" value="UNIVERSAL STRESS PROTEIN UP12"/>
    <property type="match status" value="1"/>
</dbReference>
<protein>
    <submittedName>
        <fullName evidence="4">Universal stress protein</fullName>
    </submittedName>
</protein>
<dbReference type="SUPFAM" id="SSF52402">
    <property type="entry name" value="Adenine nucleotide alpha hydrolases-like"/>
    <property type="match status" value="2"/>
</dbReference>
<dbReference type="RefSeq" id="WP_009947158.1">
    <property type="nucleotide sequence ID" value="NZ_BAAAGS010000023.1"/>
</dbReference>
<feature type="region of interest" description="Disordered" evidence="2">
    <location>
        <begin position="171"/>
        <end position="190"/>
    </location>
</feature>
<comment type="similarity">
    <text evidence="1">Belongs to the universal stress protein A family.</text>
</comment>
<evidence type="ECO:0000313" key="4">
    <source>
        <dbReference type="EMBL" id="GAA0534325.1"/>
    </source>
</evidence>
<dbReference type="InterPro" id="IPR006015">
    <property type="entry name" value="Universal_stress_UspA"/>
</dbReference>
<dbReference type="PRINTS" id="PR01438">
    <property type="entry name" value="UNVRSLSTRESS"/>
</dbReference>
<proteinExistence type="inferred from homology"/>
<dbReference type="InterPro" id="IPR006016">
    <property type="entry name" value="UspA"/>
</dbReference>
<organism evidence="4 5">
    <name type="scientific">Saccharopolyspora erythraea</name>
    <name type="common">Streptomyces erythraeus</name>
    <dbReference type="NCBI Taxonomy" id="1836"/>
    <lineage>
        <taxon>Bacteria</taxon>
        <taxon>Bacillati</taxon>
        <taxon>Actinomycetota</taxon>
        <taxon>Actinomycetes</taxon>
        <taxon>Pseudonocardiales</taxon>
        <taxon>Pseudonocardiaceae</taxon>
        <taxon>Saccharopolyspora</taxon>
    </lineage>
</organism>